<comment type="caution">
    <text evidence="1">The sequence shown here is derived from an EMBL/GenBank/DDBJ whole genome shotgun (WGS) entry which is preliminary data.</text>
</comment>
<gene>
    <name evidence="1" type="ORF">LCGC14_1623470</name>
</gene>
<organism evidence="1">
    <name type="scientific">marine sediment metagenome</name>
    <dbReference type="NCBI Taxonomy" id="412755"/>
    <lineage>
        <taxon>unclassified sequences</taxon>
        <taxon>metagenomes</taxon>
        <taxon>ecological metagenomes</taxon>
    </lineage>
</organism>
<evidence type="ECO:0000313" key="1">
    <source>
        <dbReference type="EMBL" id="KKM22615.1"/>
    </source>
</evidence>
<accession>A0A0F9L4E8</accession>
<protein>
    <submittedName>
        <fullName evidence="1">Uncharacterized protein</fullName>
    </submittedName>
</protein>
<dbReference type="EMBL" id="LAZR01013297">
    <property type="protein sequence ID" value="KKM22615.1"/>
    <property type="molecule type" value="Genomic_DNA"/>
</dbReference>
<reference evidence="1" key="1">
    <citation type="journal article" date="2015" name="Nature">
        <title>Complex archaea that bridge the gap between prokaryotes and eukaryotes.</title>
        <authorList>
            <person name="Spang A."/>
            <person name="Saw J.H."/>
            <person name="Jorgensen S.L."/>
            <person name="Zaremba-Niedzwiedzka K."/>
            <person name="Martijn J."/>
            <person name="Lind A.E."/>
            <person name="van Eijk R."/>
            <person name="Schleper C."/>
            <person name="Guy L."/>
            <person name="Ettema T.J."/>
        </authorList>
    </citation>
    <scope>NUCLEOTIDE SEQUENCE</scope>
</reference>
<proteinExistence type="predicted"/>
<name>A0A0F9L4E8_9ZZZZ</name>
<sequence>MKKVLLVFLICIVFIGFISLVHGAISRPDINEARVMSIAFERVKSGTPPIVLHLYGEIRDVNGKIKNVNKFYDWNELPVAWQTALLPTLKKISKAFNNEFAAEDTDILR</sequence>
<dbReference type="AlphaFoldDB" id="A0A0F9L4E8"/>